<feature type="transmembrane region" description="Helical" evidence="1">
    <location>
        <begin position="77"/>
        <end position="95"/>
    </location>
</feature>
<feature type="transmembrane region" description="Helical" evidence="1">
    <location>
        <begin position="46"/>
        <end position="65"/>
    </location>
</feature>
<name>A0ABC9CNE6_9POAL</name>
<feature type="transmembrane region" description="Helical" evidence="1">
    <location>
        <begin position="173"/>
        <end position="195"/>
    </location>
</feature>
<evidence type="ECO:0000313" key="3">
    <source>
        <dbReference type="Proteomes" id="UP001497457"/>
    </source>
</evidence>
<feature type="transmembrane region" description="Helical" evidence="1">
    <location>
        <begin position="144"/>
        <end position="167"/>
    </location>
</feature>
<reference evidence="2 3" key="2">
    <citation type="submission" date="2024-10" db="EMBL/GenBank/DDBJ databases">
        <authorList>
            <person name="Ryan C."/>
        </authorList>
    </citation>
    <scope>NUCLEOTIDE SEQUENCE [LARGE SCALE GENOMIC DNA]</scope>
</reference>
<feature type="transmembrane region" description="Helical" evidence="1">
    <location>
        <begin position="101"/>
        <end position="118"/>
    </location>
</feature>
<sequence>MAPPFAPDDQTEELQQRCSKYSTKALLFAITMLAAYLGSASSSRSVTFWIAMAAYFVAIYADFISACARTMPERGSALVYLSSFLLVTVSYLLLVSFNKDYGYAILPVPLPIVAAFLHHKRRPASARQQGGSNDKAANQDLERIFELSAGVVNCGGLVSMILGHYLVEPNKPIPVTAVGFFFLYTMVLGLYLMMVTTLRNAVLTLHARYLAALLMVLLVSTLVAILIHGLPR</sequence>
<accession>A0ABC9CNE6</accession>
<keyword evidence="1" id="KW-0472">Membrane</keyword>
<organism evidence="2 3">
    <name type="scientific">Urochloa decumbens</name>
    <dbReference type="NCBI Taxonomy" id="240449"/>
    <lineage>
        <taxon>Eukaryota</taxon>
        <taxon>Viridiplantae</taxon>
        <taxon>Streptophyta</taxon>
        <taxon>Embryophyta</taxon>
        <taxon>Tracheophyta</taxon>
        <taxon>Spermatophyta</taxon>
        <taxon>Magnoliopsida</taxon>
        <taxon>Liliopsida</taxon>
        <taxon>Poales</taxon>
        <taxon>Poaceae</taxon>
        <taxon>PACMAD clade</taxon>
        <taxon>Panicoideae</taxon>
        <taxon>Panicodae</taxon>
        <taxon>Paniceae</taxon>
        <taxon>Melinidinae</taxon>
        <taxon>Urochloa</taxon>
    </lineage>
</organism>
<keyword evidence="1" id="KW-1133">Transmembrane helix</keyword>
<evidence type="ECO:0000313" key="2">
    <source>
        <dbReference type="EMBL" id="CAL5023298.1"/>
    </source>
</evidence>
<dbReference type="EMBL" id="OZ075113">
    <property type="protein sequence ID" value="CAL5023298.1"/>
    <property type="molecule type" value="Genomic_DNA"/>
</dbReference>
<proteinExistence type="predicted"/>
<dbReference type="AlphaFoldDB" id="A0ABC9CNE6"/>
<keyword evidence="3" id="KW-1185">Reference proteome</keyword>
<evidence type="ECO:0000256" key="1">
    <source>
        <dbReference type="SAM" id="Phobius"/>
    </source>
</evidence>
<keyword evidence="1" id="KW-0812">Transmembrane</keyword>
<feature type="transmembrane region" description="Helical" evidence="1">
    <location>
        <begin position="207"/>
        <end position="230"/>
    </location>
</feature>
<gene>
    <name evidence="2" type="ORF">URODEC1_LOCUS76872</name>
</gene>
<feature type="transmembrane region" description="Helical" evidence="1">
    <location>
        <begin position="21"/>
        <end position="40"/>
    </location>
</feature>
<protein>
    <submittedName>
        <fullName evidence="2">Uncharacterized protein</fullName>
    </submittedName>
</protein>
<reference evidence="3" key="1">
    <citation type="submission" date="2024-06" db="EMBL/GenBank/DDBJ databases">
        <authorList>
            <person name="Ryan C."/>
        </authorList>
    </citation>
    <scope>NUCLEOTIDE SEQUENCE [LARGE SCALE GENOMIC DNA]</scope>
</reference>
<dbReference type="Proteomes" id="UP001497457">
    <property type="component" value="Chromosome 3rd"/>
</dbReference>